<evidence type="ECO:0000256" key="8">
    <source>
        <dbReference type="HAMAP-Rule" id="MF_00972"/>
    </source>
</evidence>
<dbReference type="FunFam" id="3.40.140.10:FF:000005">
    <property type="entry name" value="tRNA-specific adenosine deaminase"/>
    <property type="match status" value="1"/>
</dbReference>
<evidence type="ECO:0000256" key="5">
    <source>
        <dbReference type="ARBA" id="ARBA00022801"/>
    </source>
</evidence>
<dbReference type="EC" id="3.5.4.33" evidence="8"/>
<dbReference type="PANTHER" id="PTHR11079:SF202">
    <property type="entry name" value="TRNA-SPECIFIC ADENOSINE DEAMINASE"/>
    <property type="match status" value="1"/>
</dbReference>
<dbReference type="RefSeq" id="WP_013485444.1">
    <property type="nucleotide sequence ID" value="NC_014828.1"/>
</dbReference>
<dbReference type="NCBIfam" id="NF008113">
    <property type="entry name" value="PRK10860.1"/>
    <property type="match status" value="1"/>
</dbReference>
<evidence type="ECO:0000256" key="1">
    <source>
        <dbReference type="ARBA" id="ARBA00010669"/>
    </source>
</evidence>
<dbReference type="CDD" id="cd01285">
    <property type="entry name" value="nucleoside_deaminase"/>
    <property type="match status" value="1"/>
</dbReference>
<dbReference type="STRING" id="663278.Ethha_1553"/>
<comment type="subunit">
    <text evidence="2 8">Homodimer.</text>
</comment>
<feature type="domain" description="CMP/dCMP-type deaminase" evidence="9">
    <location>
        <begin position="7"/>
        <end position="118"/>
    </location>
</feature>
<sequence>MTVNTGSMHETWMRLALEQAERAGREGEVPIGAVIVKDGAALAVGRNRRETDHNALAHAEAEAIRAACAALGSWRLSGCTLYVTLEPCPMCAGAIINARVDTVVFGAYDPKAGASGSVIDLFSCPFNHHPAVMGGVLEEDCRRLLQDFFAGLRRPKNDGC</sequence>
<dbReference type="Proteomes" id="UP000001551">
    <property type="component" value="Chromosome"/>
</dbReference>
<keyword evidence="5 8" id="KW-0378">Hydrolase</keyword>
<dbReference type="PANTHER" id="PTHR11079">
    <property type="entry name" value="CYTOSINE DEAMINASE FAMILY MEMBER"/>
    <property type="match status" value="1"/>
</dbReference>
<feature type="active site" description="Proton donor" evidence="8">
    <location>
        <position position="60"/>
    </location>
</feature>
<organism evidence="10 11">
    <name type="scientific">Ethanoligenens harbinense (strain DSM 18485 / JCM 12961 / CGMCC 1.5033 / YUAN-3)</name>
    <dbReference type="NCBI Taxonomy" id="663278"/>
    <lineage>
        <taxon>Bacteria</taxon>
        <taxon>Bacillati</taxon>
        <taxon>Bacillota</taxon>
        <taxon>Clostridia</taxon>
        <taxon>Eubacteriales</taxon>
        <taxon>Oscillospiraceae</taxon>
        <taxon>Ethanoligenens</taxon>
    </lineage>
</organism>
<dbReference type="GO" id="GO:0002100">
    <property type="term" value="P:tRNA wobble adenosine to inosine editing"/>
    <property type="evidence" value="ECO:0007669"/>
    <property type="project" value="UniProtKB-UniRule"/>
</dbReference>
<dbReference type="KEGG" id="eha:Ethha_1553"/>
<dbReference type="EMBL" id="CP002400">
    <property type="protein sequence ID" value="ADU27089.1"/>
    <property type="molecule type" value="Genomic_DNA"/>
</dbReference>
<keyword evidence="3 8" id="KW-0819">tRNA processing</keyword>
<evidence type="ECO:0000259" key="9">
    <source>
        <dbReference type="PROSITE" id="PS51747"/>
    </source>
</evidence>
<dbReference type="Pfam" id="PF14437">
    <property type="entry name" value="MafB19-deam"/>
    <property type="match status" value="1"/>
</dbReference>
<dbReference type="InterPro" id="IPR058535">
    <property type="entry name" value="MafB19-deam"/>
</dbReference>
<name>E6U870_ETHHY</name>
<evidence type="ECO:0000256" key="2">
    <source>
        <dbReference type="ARBA" id="ARBA00011738"/>
    </source>
</evidence>
<evidence type="ECO:0000256" key="6">
    <source>
        <dbReference type="ARBA" id="ARBA00022833"/>
    </source>
</evidence>
<dbReference type="HOGENOM" id="CLU_025810_3_2_9"/>
<dbReference type="AlphaFoldDB" id="E6U870"/>
<dbReference type="PROSITE" id="PS51747">
    <property type="entry name" value="CYT_DCMP_DEAMINASES_2"/>
    <property type="match status" value="1"/>
</dbReference>
<evidence type="ECO:0000256" key="7">
    <source>
        <dbReference type="ARBA" id="ARBA00048045"/>
    </source>
</evidence>
<keyword evidence="4 8" id="KW-0479">Metal-binding</keyword>
<feature type="binding site" evidence="8">
    <location>
        <position position="58"/>
    </location>
    <ligand>
        <name>Zn(2+)</name>
        <dbReference type="ChEBI" id="CHEBI:29105"/>
        <note>catalytic</note>
    </ligand>
</feature>
<keyword evidence="6 8" id="KW-0862">Zinc</keyword>
<dbReference type="InterPro" id="IPR016192">
    <property type="entry name" value="APOBEC/CMP_deaminase_Zn-bd"/>
</dbReference>
<evidence type="ECO:0000256" key="3">
    <source>
        <dbReference type="ARBA" id="ARBA00022694"/>
    </source>
</evidence>
<protein>
    <recommendedName>
        <fullName evidence="8">tRNA-specific adenosine deaminase</fullName>
        <ecNumber evidence="8">3.5.4.33</ecNumber>
    </recommendedName>
</protein>
<comment type="function">
    <text evidence="8">Catalyzes the deamination of adenosine to inosine at the wobble position 34 of tRNA(Arg2).</text>
</comment>
<proteinExistence type="inferred from homology"/>
<comment type="catalytic activity">
    <reaction evidence="7 8">
        <text>adenosine(34) in tRNA + H2O + H(+) = inosine(34) in tRNA + NH4(+)</text>
        <dbReference type="Rhea" id="RHEA:43168"/>
        <dbReference type="Rhea" id="RHEA-COMP:10373"/>
        <dbReference type="Rhea" id="RHEA-COMP:10374"/>
        <dbReference type="ChEBI" id="CHEBI:15377"/>
        <dbReference type="ChEBI" id="CHEBI:15378"/>
        <dbReference type="ChEBI" id="CHEBI:28938"/>
        <dbReference type="ChEBI" id="CHEBI:74411"/>
        <dbReference type="ChEBI" id="CHEBI:82852"/>
        <dbReference type="EC" id="3.5.4.33"/>
    </reaction>
</comment>
<dbReference type="Gene3D" id="3.40.140.10">
    <property type="entry name" value="Cytidine Deaminase, domain 2"/>
    <property type="match status" value="1"/>
</dbReference>
<feature type="binding site" evidence="8">
    <location>
        <position position="88"/>
    </location>
    <ligand>
        <name>Zn(2+)</name>
        <dbReference type="ChEBI" id="CHEBI:29105"/>
        <note>catalytic</note>
    </ligand>
</feature>
<comment type="similarity">
    <text evidence="1">Belongs to the cytidine and deoxycytidylate deaminase family. ADAT2 subfamily.</text>
</comment>
<dbReference type="InterPro" id="IPR002125">
    <property type="entry name" value="CMP_dCMP_dom"/>
</dbReference>
<comment type="cofactor">
    <cofactor evidence="8">
        <name>Zn(2+)</name>
        <dbReference type="ChEBI" id="CHEBI:29105"/>
    </cofactor>
    <text evidence="8">Binds 1 zinc ion per subunit.</text>
</comment>
<dbReference type="InterPro" id="IPR028883">
    <property type="entry name" value="tRNA_aden_deaminase"/>
</dbReference>
<evidence type="ECO:0000313" key="10">
    <source>
        <dbReference type="EMBL" id="ADU27089.1"/>
    </source>
</evidence>
<keyword evidence="11" id="KW-1185">Reference proteome</keyword>
<dbReference type="SUPFAM" id="SSF53927">
    <property type="entry name" value="Cytidine deaminase-like"/>
    <property type="match status" value="1"/>
</dbReference>
<dbReference type="GO" id="GO:0052717">
    <property type="term" value="F:tRNA-specific adenosine-34 deaminase activity"/>
    <property type="evidence" value="ECO:0007669"/>
    <property type="project" value="UniProtKB-UniRule"/>
</dbReference>
<gene>
    <name evidence="8" type="primary">tadA</name>
    <name evidence="10" type="ordered locus">Ethha_1553</name>
</gene>
<dbReference type="InterPro" id="IPR016193">
    <property type="entry name" value="Cytidine_deaminase-like"/>
</dbReference>
<dbReference type="PROSITE" id="PS00903">
    <property type="entry name" value="CYT_DCMP_DEAMINASES_1"/>
    <property type="match status" value="1"/>
</dbReference>
<evidence type="ECO:0000256" key="4">
    <source>
        <dbReference type="ARBA" id="ARBA00022723"/>
    </source>
</evidence>
<reference evidence="10 11" key="1">
    <citation type="submission" date="2010-12" db="EMBL/GenBank/DDBJ databases">
        <title>Complete sequence of Ethanoligenens harbinense YUAN-3.</title>
        <authorList>
            <person name="Lucas S."/>
            <person name="Copeland A."/>
            <person name="Lapidus A."/>
            <person name="Cheng J.-F."/>
            <person name="Bruce D."/>
            <person name="Goodwin L."/>
            <person name="Pitluck S."/>
            <person name="Chertkov O."/>
            <person name="Misra M."/>
            <person name="Detter J.C."/>
            <person name="Han C."/>
            <person name="Tapia R."/>
            <person name="Land M."/>
            <person name="Hauser L."/>
            <person name="Jeffries C."/>
            <person name="Kyrpides N."/>
            <person name="Ivanova N."/>
            <person name="Mikhailova N."/>
            <person name="Wang A."/>
            <person name="Mouttaki H."/>
            <person name="He Z."/>
            <person name="Zhou J."/>
            <person name="Hemme C.L."/>
            <person name="Woyke T."/>
        </authorList>
    </citation>
    <scope>NUCLEOTIDE SEQUENCE [LARGE SCALE GENOMIC DNA]</scope>
    <source>
        <strain evidence="11">DSM 18485 / JCM 12961 / CGMCC 1.5033 / YUAN-3</strain>
    </source>
</reference>
<dbReference type="eggNOG" id="COG0590">
    <property type="taxonomic scope" value="Bacteria"/>
</dbReference>
<accession>E6U870</accession>
<dbReference type="HAMAP" id="MF_00972">
    <property type="entry name" value="tRNA_aden_deaminase"/>
    <property type="match status" value="1"/>
</dbReference>
<evidence type="ECO:0000313" key="11">
    <source>
        <dbReference type="Proteomes" id="UP000001551"/>
    </source>
</evidence>
<feature type="binding site" evidence="8">
    <location>
        <position position="91"/>
    </location>
    <ligand>
        <name>Zn(2+)</name>
        <dbReference type="ChEBI" id="CHEBI:29105"/>
        <note>catalytic</note>
    </ligand>
</feature>
<dbReference type="GO" id="GO:0008270">
    <property type="term" value="F:zinc ion binding"/>
    <property type="evidence" value="ECO:0007669"/>
    <property type="project" value="UniProtKB-UniRule"/>
</dbReference>